<dbReference type="Pfam" id="PF14248">
    <property type="entry name" value="DUF4345"/>
    <property type="match status" value="1"/>
</dbReference>
<dbReference type="InterPro" id="IPR025597">
    <property type="entry name" value="DUF4345"/>
</dbReference>
<feature type="transmembrane region" description="Helical" evidence="1">
    <location>
        <begin position="81"/>
        <end position="100"/>
    </location>
</feature>
<dbReference type="AlphaFoldDB" id="F4L4S7"/>
<dbReference type="OrthoDB" id="852460at2"/>
<dbReference type="STRING" id="760192.Halhy_5199"/>
<dbReference type="HOGENOM" id="CLU_1904739_0_0_10"/>
<protein>
    <recommendedName>
        <fullName evidence="4">DUF4345 domain-containing protein</fullName>
    </recommendedName>
</protein>
<feature type="transmembrane region" description="Helical" evidence="1">
    <location>
        <begin position="52"/>
        <end position="74"/>
    </location>
</feature>
<gene>
    <name evidence="2" type="ordered locus">Halhy_5199</name>
</gene>
<proteinExistence type="predicted"/>
<feature type="transmembrane region" description="Helical" evidence="1">
    <location>
        <begin position="112"/>
        <end position="131"/>
    </location>
</feature>
<dbReference type="eggNOG" id="ENOG5032UGH">
    <property type="taxonomic scope" value="Bacteria"/>
</dbReference>
<keyword evidence="1" id="KW-0812">Transmembrane</keyword>
<keyword evidence="3" id="KW-1185">Reference proteome</keyword>
<dbReference type="EMBL" id="CP002691">
    <property type="protein sequence ID" value="AEE53025.1"/>
    <property type="molecule type" value="Genomic_DNA"/>
</dbReference>
<dbReference type="Proteomes" id="UP000008461">
    <property type="component" value="Chromosome"/>
</dbReference>
<dbReference type="KEGG" id="hhy:Halhy_5199"/>
<reference key="2">
    <citation type="submission" date="2011-04" db="EMBL/GenBank/DDBJ databases">
        <title>Complete sequence of chromosome of Haliscomenobacter hydrossis DSM 1100.</title>
        <authorList>
            <consortium name="US DOE Joint Genome Institute (JGI-PGF)"/>
            <person name="Lucas S."/>
            <person name="Han J."/>
            <person name="Lapidus A."/>
            <person name="Bruce D."/>
            <person name="Goodwin L."/>
            <person name="Pitluck S."/>
            <person name="Peters L."/>
            <person name="Kyrpides N."/>
            <person name="Mavromatis K."/>
            <person name="Ivanova N."/>
            <person name="Ovchinnikova G."/>
            <person name="Pagani I."/>
            <person name="Daligault H."/>
            <person name="Detter J.C."/>
            <person name="Han C."/>
            <person name="Land M."/>
            <person name="Hauser L."/>
            <person name="Markowitz V."/>
            <person name="Cheng J.-F."/>
            <person name="Hugenholtz P."/>
            <person name="Woyke T."/>
            <person name="Wu D."/>
            <person name="Verbarg S."/>
            <person name="Frueling A."/>
            <person name="Brambilla E."/>
            <person name="Klenk H.-P."/>
            <person name="Eisen J.A."/>
        </authorList>
    </citation>
    <scope>NUCLEOTIDE SEQUENCE</scope>
    <source>
        <strain>DSM 1100</strain>
    </source>
</reference>
<organism evidence="2 3">
    <name type="scientific">Haliscomenobacter hydrossis (strain ATCC 27775 / DSM 1100 / LMG 10767 / O)</name>
    <dbReference type="NCBI Taxonomy" id="760192"/>
    <lineage>
        <taxon>Bacteria</taxon>
        <taxon>Pseudomonadati</taxon>
        <taxon>Bacteroidota</taxon>
        <taxon>Saprospiria</taxon>
        <taxon>Saprospirales</taxon>
        <taxon>Haliscomenobacteraceae</taxon>
        <taxon>Haliscomenobacter</taxon>
    </lineage>
</organism>
<dbReference type="RefSeq" id="WP_013767560.1">
    <property type="nucleotide sequence ID" value="NC_015510.1"/>
</dbReference>
<evidence type="ECO:0008006" key="4">
    <source>
        <dbReference type="Google" id="ProtNLM"/>
    </source>
</evidence>
<evidence type="ECO:0000313" key="3">
    <source>
        <dbReference type="Proteomes" id="UP000008461"/>
    </source>
</evidence>
<sequence>MIKRETVLRFVTIFIIALNALGVLMISLQAMVNPQSVMDLVGVKLTNTDAYSSIRGVYGGIGLLIFIQLVYLAIKNPKQGLALVALFGGLYAFSRIMTIFMEGELGAFGQQWLIIEATLCLLALTVLALRLRSDKKSVLG</sequence>
<name>F4L4S7_HALH1</name>
<keyword evidence="1" id="KW-1133">Transmembrane helix</keyword>
<evidence type="ECO:0000256" key="1">
    <source>
        <dbReference type="SAM" id="Phobius"/>
    </source>
</evidence>
<feature type="transmembrane region" description="Helical" evidence="1">
    <location>
        <begin position="7"/>
        <end position="32"/>
    </location>
</feature>
<reference evidence="2 3" key="1">
    <citation type="journal article" date="2011" name="Stand. Genomic Sci.">
        <title>Complete genome sequence of Haliscomenobacter hydrossis type strain (O).</title>
        <authorList>
            <consortium name="US DOE Joint Genome Institute (JGI-PGF)"/>
            <person name="Daligault H."/>
            <person name="Lapidus A."/>
            <person name="Zeytun A."/>
            <person name="Nolan M."/>
            <person name="Lucas S."/>
            <person name="Del Rio T.G."/>
            <person name="Tice H."/>
            <person name="Cheng J.F."/>
            <person name="Tapia R."/>
            <person name="Han C."/>
            <person name="Goodwin L."/>
            <person name="Pitluck S."/>
            <person name="Liolios K."/>
            <person name="Pagani I."/>
            <person name="Ivanova N."/>
            <person name="Huntemann M."/>
            <person name="Mavromatis K."/>
            <person name="Mikhailova N."/>
            <person name="Pati A."/>
            <person name="Chen A."/>
            <person name="Palaniappan K."/>
            <person name="Land M."/>
            <person name="Hauser L."/>
            <person name="Brambilla E.M."/>
            <person name="Rohde M."/>
            <person name="Verbarg S."/>
            <person name="Goker M."/>
            <person name="Bristow J."/>
            <person name="Eisen J.A."/>
            <person name="Markowitz V."/>
            <person name="Hugenholtz P."/>
            <person name="Kyrpides N.C."/>
            <person name="Klenk H.P."/>
            <person name="Woyke T."/>
        </authorList>
    </citation>
    <scope>NUCLEOTIDE SEQUENCE [LARGE SCALE GENOMIC DNA]</scope>
    <source>
        <strain evidence="3">ATCC 27775 / DSM 1100 / LMG 10767 / O</strain>
    </source>
</reference>
<keyword evidence="1" id="KW-0472">Membrane</keyword>
<evidence type="ECO:0000313" key="2">
    <source>
        <dbReference type="EMBL" id="AEE53025.1"/>
    </source>
</evidence>
<accession>F4L4S7</accession>